<evidence type="ECO:0000313" key="2">
    <source>
        <dbReference type="Proteomes" id="UP000197619"/>
    </source>
</evidence>
<reference evidence="1 2" key="1">
    <citation type="submission" date="2017-05" db="EMBL/GenBank/DDBJ databases">
        <title>Genome of assembly of the Bengalese finch, Lonchura striata domestica.</title>
        <authorList>
            <person name="Colquitt B.M."/>
            <person name="Brainard M.S."/>
        </authorList>
    </citation>
    <scope>NUCLEOTIDE SEQUENCE [LARGE SCALE GENOMIC DNA]</scope>
    <source>
        <strain evidence="1">White83orange57</strain>
    </source>
</reference>
<dbReference type="AlphaFoldDB" id="A0A218UNG9"/>
<protein>
    <submittedName>
        <fullName evidence="1">Uncharacterized protein</fullName>
    </submittedName>
</protein>
<name>A0A218UNG9_9PASE</name>
<dbReference type="EMBL" id="MUZQ01000225">
    <property type="protein sequence ID" value="OWK54912.1"/>
    <property type="molecule type" value="Genomic_DNA"/>
</dbReference>
<accession>A0A218UNG9</accession>
<proteinExistence type="predicted"/>
<dbReference type="Proteomes" id="UP000197619">
    <property type="component" value="Unassembled WGS sequence"/>
</dbReference>
<organism evidence="1 2">
    <name type="scientific">Lonchura striata</name>
    <name type="common">white-rumped munia</name>
    <dbReference type="NCBI Taxonomy" id="40157"/>
    <lineage>
        <taxon>Eukaryota</taxon>
        <taxon>Metazoa</taxon>
        <taxon>Chordata</taxon>
        <taxon>Craniata</taxon>
        <taxon>Vertebrata</taxon>
        <taxon>Euteleostomi</taxon>
        <taxon>Archelosauria</taxon>
        <taxon>Archosauria</taxon>
        <taxon>Dinosauria</taxon>
        <taxon>Saurischia</taxon>
        <taxon>Theropoda</taxon>
        <taxon>Coelurosauria</taxon>
        <taxon>Aves</taxon>
        <taxon>Neognathae</taxon>
        <taxon>Neoaves</taxon>
        <taxon>Telluraves</taxon>
        <taxon>Australaves</taxon>
        <taxon>Passeriformes</taxon>
        <taxon>Passeroidea</taxon>
        <taxon>Estrildidae</taxon>
        <taxon>Estrildinae</taxon>
        <taxon>Lonchura</taxon>
    </lineage>
</organism>
<gene>
    <name evidence="1" type="ORF">RLOC_00005698</name>
</gene>
<evidence type="ECO:0000313" key="1">
    <source>
        <dbReference type="EMBL" id="OWK54912.1"/>
    </source>
</evidence>
<comment type="caution">
    <text evidence="1">The sequence shown here is derived from an EMBL/GenBank/DDBJ whole genome shotgun (WGS) entry which is preliminary data.</text>
</comment>
<keyword evidence="2" id="KW-1185">Reference proteome</keyword>
<sequence>MRGQGPGGYKVHFETFLLDFFFLDVMPRYILCIQKFIQDLNTLGMSSPLPNMRLKEGGEKIT</sequence>